<dbReference type="PRINTS" id="PR00996">
    <property type="entry name" value="CHERMTFRASE"/>
</dbReference>
<keyword evidence="2 5" id="KW-0489">Methyltransferase</keyword>
<sequence length="268" mass="30528">MKTNNITDQEFRQFQRFIYDAAGINLSPAKKALVVGRLAKRLAHYHVDSYGEYFRLLERGDVPDEAQVAVDLLTTNETYFFRESKHFDLLREFARASRNHMRSMRVWSAASSTGEEAYSIAMVLADCMDGVPWEVFGSDVSTRVLQKARAGHYPMERATQIPQAYLKRYCLKGIDGQKGTLLIDRTLRNRVQFAQVNLNAALPQLGTFDVIFLRNVMIYFNNETKRQVVARVLSQLRQGGLFIIGHSESLSDVTDAVKGVMPSVYRKC</sequence>
<evidence type="ECO:0000313" key="8">
    <source>
        <dbReference type="EMBL" id="KIF83852.1"/>
    </source>
</evidence>
<evidence type="ECO:0000256" key="1">
    <source>
        <dbReference type="ARBA" id="ARBA00001541"/>
    </source>
</evidence>
<dbReference type="InterPro" id="IPR022641">
    <property type="entry name" value="CheR_N"/>
</dbReference>
<dbReference type="SUPFAM" id="SSF53335">
    <property type="entry name" value="S-adenosyl-L-methionine-dependent methyltransferases"/>
    <property type="match status" value="1"/>
</dbReference>
<evidence type="ECO:0000259" key="7">
    <source>
        <dbReference type="PROSITE" id="PS50123"/>
    </source>
</evidence>
<feature type="binding site" evidence="6">
    <location>
        <begin position="197"/>
        <end position="198"/>
    </location>
    <ligand>
        <name>S-adenosyl-L-methionine</name>
        <dbReference type="ChEBI" id="CHEBI:59789"/>
    </ligand>
</feature>
<keyword evidence="9" id="KW-1185">Reference proteome</keyword>
<proteinExistence type="predicted"/>
<dbReference type="SMART" id="SM00138">
    <property type="entry name" value="MeTrc"/>
    <property type="match status" value="1"/>
</dbReference>
<dbReference type="InterPro" id="IPR022642">
    <property type="entry name" value="CheR_C"/>
</dbReference>
<protein>
    <recommendedName>
        <fullName evidence="5">Chemotaxis protein methyltransferase</fullName>
        <ecNumber evidence="5">2.1.1.80</ecNumber>
    </recommendedName>
</protein>
<dbReference type="AlphaFoldDB" id="A0A0C1YT64"/>
<evidence type="ECO:0000256" key="2">
    <source>
        <dbReference type="ARBA" id="ARBA00022603"/>
    </source>
</evidence>
<feature type="domain" description="CheR-type methyltransferase" evidence="7">
    <location>
        <begin position="1"/>
        <end position="268"/>
    </location>
</feature>
<dbReference type="SUPFAM" id="SSF47757">
    <property type="entry name" value="Chemotaxis receptor methyltransferase CheR, N-terminal domain"/>
    <property type="match status" value="1"/>
</dbReference>
<dbReference type="InterPro" id="IPR026024">
    <property type="entry name" value="Chemotaxis_MeTrfase_CheR"/>
</dbReference>
<comment type="caution">
    <text evidence="8">The sequence shown here is derived from an EMBL/GenBank/DDBJ whole genome shotgun (WGS) entry which is preliminary data.</text>
</comment>
<dbReference type="PANTHER" id="PTHR24422">
    <property type="entry name" value="CHEMOTAXIS PROTEIN METHYLTRANSFERASE"/>
    <property type="match status" value="1"/>
</dbReference>
<feature type="binding site" evidence="6">
    <location>
        <position position="76"/>
    </location>
    <ligand>
        <name>S-adenosyl-L-methionine</name>
        <dbReference type="ChEBI" id="CHEBI:59789"/>
    </ligand>
</feature>
<organism evidence="8 9">
    <name type="scientific">Noviherbaspirillum autotrophicum</name>
    <dbReference type="NCBI Taxonomy" id="709839"/>
    <lineage>
        <taxon>Bacteria</taxon>
        <taxon>Pseudomonadati</taxon>
        <taxon>Pseudomonadota</taxon>
        <taxon>Betaproteobacteria</taxon>
        <taxon>Burkholderiales</taxon>
        <taxon>Oxalobacteraceae</taxon>
        <taxon>Noviherbaspirillum</taxon>
    </lineage>
</organism>
<gene>
    <name evidence="8" type="ORF">TSA66_19280</name>
</gene>
<dbReference type="RefSeq" id="WP_040042772.1">
    <property type="nucleotide sequence ID" value="NZ_JWJG01000028.1"/>
</dbReference>
<dbReference type="Proteomes" id="UP000031572">
    <property type="component" value="Unassembled WGS sequence"/>
</dbReference>
<dbReference type="STRING" id="709839.TSA66_19280"/>
<dbReference type="Pfam" id="PF03705">
    <property type="entry name" value="CheR_N"/>
    <property type="match status" value="1"/>
</dbReference>
<feature type="binding site" evidence="6">
    <location>
        <position position="78"/>
    </location>
    <ligand>
        <name>S-adenosyl-L-methionine</name>
        <dbReference type="ChEBI" id="CHEBI:59789"/>
    </ligand>
</feature>
<evidence type="ECO:0000256" key="3">
    <source>
        <dbReference type="ARBA" id="ARBA00022679"/>
    </source>
</evidence>
<dbReference type="InterPro" id="IPR036804">
    <property type="entry name" value="CheR_N_sf"/>
</dbReference>
<feature type="binding site" evidence="6">
    <location>
        <position position="82"/>
    </location>
    <ligand>
        <name>S-adenosyl-L-methionine</name>
        <dbReference type="ChEBI" id="CHEBI:59789"/>
    </ligand>
</feature>
<dbReference type="PROSITE" id="PS50123">
    <property type="entry name" value="CHER"/>
    <property type="match status" value="1"/>
</dbReference>
<dbReference type="InterPro" id="IPR029063">
    <property type="entry name" value="SAM-dependent_MTases_sf"/>
</dbReference>
<comment type="catalytic activity">
    <reaction evidence="1 5">
        <text>L-glutamyl-[protein] + S-adenosyl-L-methionine = [protein]-L-glutamate 5-O-methyl ester + S-adenosyl-L-homocysteine</text>
        <dbReference type="Rhea" id="RHEA:24452"/>
        <dbReference type="Rhea" id="RHEA-COMP:10208"/>
        <dbReference type="Rhea" id="RHEA-COMP:10311"/>
        <dbReference type="ChEBI" id="CHEBI:29973"/>
        <dbReference type="ChEBI" id="CHEBI:57856"/>
        <dbReference type="ChEBI" id="CHEBI:59789"/>
        <dbReference type="ChEBI" id="CHEBI:82795"/>
        <dbReference type="EC" id="2.1.1.80"/>
    </reaction>
</comment>
<dbReference type="InterPro" id="IPR050903">
    <property type="entry name" value="Bact_Chemotaxis_MeTrfase"/>
</dbReference>
<feature type="binding site" evidence="6">
    <location>
        <position position="116"/>
    </location>
    <ligand>
        <name>S-adenosyl-L-methionine</name>
        <dbReference type="ChEBI" id="CHEBI:59789"/>
    </ligand>
</feature>
<feature type="binding site" evidence="6">
    <location>
        <begin position="214"/>
        <end position="215"/>
    </location>
    <ligand>
        <name>S-adenosyl-L-methionine</name>
        <dbReference type="ChEBI" id="CHEBI:59789"/>
    </ligand>
</feature>
<accession>A0A0C1YT64</accession>
<evidence type="ECO:0000313" key="9">
    <source>
        <dbReference type="Proteomes" id="UP000031572"/>
    </source>
</evidence>
<dbReference type="InterPro" id="IPR000780">
    <property type="entry name" value="CheR_MeTrfase"/>
</dbReference>
<dbReference type="OrthoDB" id="9816309at2"/>
<evidence type="ECO:0000256" key="6">
    <source>
        <dbReference type="PIRSR" id="PIRSR000410-1"/>
    </source>
</evidence>
<keyword evidence="3 5" id="KW-0808">Transferase</keyword>
<dbReference type="Gene3D" id="1.10.155.10">
    <property type="entry name" value="Chemotaxis receptor methyltransferase CheR, N-terminal domain"/>
    <property type="match status" value="1"/>
</dbReference>
<dbReference type="Gene3D" id="3.40.50.150">
    <property type="entry name" value="Vaccinia Virus protein VP39"/>
    <property type="match status" value="1"/>
</dbReference>
<feature type="binding site" evidence="6">
    <location>
        <position position="139"/>
    </location>
    <ligand>
        <name>S-adenosyl-L-methionine</name>
        <dbReference type="ChEBI" id="CHEBI:59789"/>
    </ligand>
</feature>
<dbReference type="PANTHER" id="PTHR24422:SF26">
    <property type="entry name" value="CHEMOTAXIS PROTEIN METHYLTRANSFERASE"/>
    <property type="match status" value="1"/>
</dbReference>
<evidence type="ECO:0000256" key="4">
    <source>
        <dbReference type="ARBA" id="ARBA00022691"/>
    </source>
</evidence>
<name>A0A0C1YT64_9BURK</name>
<dbReference type="GO" id="GO:0008983">
    <property type="term" value="F:protein-glutamate O-methyltransferase activity"/>
    <property type="evidence" value="ECO:0007669"/>
    <property type="project" value="UniProtKB-EC"/>
</dbReference>
<keyword evidence="4 5" id="KW-0949">S-adenosyl-L-methionine</keyword>
<evidence type="ECO:0000256" key="5">
    <source>
        <dbReference type="PIRNR" id="PIRNR000410"/>
    </source>
</evidence>
<dbReference type="PIRSF" id="PIRSF000410">
    <property type="entry name" value="CheR"/>
    <property type="match status" value="1"/>
</dbReference>
<reference evidence="8 9" key="1">
    <citation type="submission" date="2014-12" db="EMBL/GenBank/DDBJ databases">
        <title>Denitrispirillum autotrophicum gen. nov., sp. nov., Denitrifying, Facultatively Autotrophic Bacteria Isolated from Rice Paddy Soil.</title>
        <authorList>
            <person name="Ishii S."/>
            <person name="Ashida N."/>
            <person name="Ohno H."/>
            <person name="Otsuka S."/>
            <person name="Yokota A."/>
            <person name="Senoo K."/>
        </authorList>
    </citation>
    <scope>NUCLEOTIDE SEQUENCE [LARGE SCALE GENOMIC DNA]</scope>
    <source>
        <strain evidence="8 9">TSA66</strain>
    </source>
</reference>
<dbReference type="EC" id="2.1.1.80" evidence="5"/>
<dbReference type="GO" id="GO:0032259">
    <property type="term" value="P:methylation"/>
    <property type="evidence" value="ECO:0007669"/>
    <property type="project" value="UniProtKB-KW"/>
</dbReference>
<dbReference type="Pfam" id="PF01739">
    <property type="entry name" value="CheR"/>
    <property type="match status" value="1"/>
</dbReference>
<comment type="function">
    <text evidence="5">Methylation of the membrane-bound methyl-accepting chemotaxis proteins (MCP) to form gamma-glutamyl methyl ester residues in MCP.</text>
</comment>
<dbReference type="EMBL" id="JWJG01000028">
    <property type="protein sequence ID" value="KIF83852.1"/>
    <property type="molecule type" value="Genomic_DNA"/>
</dbReference>